<evidence type="ECO:0000256" key="3">
    <source>
        <dbReference type="ARBA" id="ARBA00006870"/>
    </source>
</evidence>
<keyword evidence="13" id="KW-1185">Reference proteome</keyword>
<name>A0ABZ2FGB5_9MICO</name>
<evidence type="ECO:0000256" key="8">
    <source>
        <dbReference type="ARBA" id="ARBA00023136"/>
    </source>
</evidence>
<dbReference type="Proteomes" id="UP001381003">
    <property type="component" value="Chromosome"/>
</dbReference>
<sequence length="133" mass="14838">MKDEVKFFAQIGVFFVAVATGYGFWTEWVEPVGWVALYLCGGLGLMVAFFLWNTARHLPPRPDDDPDGDIEQIEGPYGSFSPYSWWPLWLSLSAALVFLGVAVGFWVAALGAILGVWAVCGWVFEYFKGEHAH</sequence>
<keyword evidence="4 10" id="KW-1003">Cell membrane</keyword>
<evidence type="ECO:0000256" key="5">
    <source>
        <dbReference type="ARBA" id="ARBA00022692"/>
    </source>
</evidence>
<comment type="subunit">
    <text evidence="10">Associates with subunits I, II and III to form cytochrome c oxidase.</text>
</comment>
<dbReference type="Pfam" id="PF12270">
    <property type="entry name" value="Cyt_c_ox_IV"/>
    <property type="match status" value="1"/>
</dbReference>
<evidence type="ECO:0000256" key="10">
    <source>
        <dbReference type="PIRNR" id="PIRNR017385"/>
    </source>
</evidence>
<comment type="function">
    <text evidence="1 10">Part of cytochrome c oxidase, its function is unknown.</text>
</comment>
<evidence type="ECO:0000256" key="7">
    <source>
        <dbReference type="ARBA" id="ARBA00022989"/>
    </source>
</evidence>
<accession>A0ABZ2FGB5</accession>
<evidence type="ECO:0000256" key="6">
    <source>
        <dbReference type="ARBA" id="ARBA00022967"/>
    </source>
</evidence>
<feature type="transmembrane region" description="Helical" evidence="11">
    <location>
        <begin position="96"/>
        <end position="124"/>
    </location>
</feature>
<dbReference type="PIRSF" id="PIRSF017385">
    <property type="entry name" value="CtaF"/>
    <property type="match status" value="1"/>
</dbReference>
<dbReference type="InterPro" id="IPR021050">
    <property type="entry name" value="Cyt_c_oxidase_su4_actinobac"/>
</dbReference>
<dbReference type="EC" id="7.1.1.9" evidence="10"/>
<dbReference type="EMBL" id="CP104874">
    <property type="protein sequence ID" value="WWF05192.1"/>
    <property type="molecule type" value="Genomic_DNA"/>
</dbReference>
<gene>
    <name evidence="12" type="ORF">N5P18_16290</name>
</gene>
<evidence type="ECO:0000256" key="1">
    <source>
        <dbReference type="ARBA" id="ARBA00002536"/>
    </source>
</evidence>
<proteinExistence type="inferred from homology"/>
<dbReference type="RefSeq" id="WP_068324774.1">
    <property type="nucleotide sequence ID" value="NZ_CP104874.1"/>
</dbReference>
<feature type="transmembrane region" description="Helical" evidence="11">
    <location>
        <begin position="7"/>
        <end position="25"/>
    </location>
</feature>
<comment type="subcellular location">
    <subcellularLocation>
        <location evidence="2">Cell membrane</location>
        <topology evidence="2">Multi-pass membrane protein</topology>
    </subcellularLocation>
</comment>
<keyword evidence="6 10" id="KW-1278">Translocase</keyword>
<protein>
    <recommendedName>
        <fullName evidence="10">Cytochrome c oxidase polypeptide 4</fullName>
        <ecNumber evidence="10">7.1.1.9</ecNumber>
    </recommendedName>
    <alternativeName>
        <fullName evidence="10">Cytochrome aa3 subunit 4</fullName>
    </alternativeName>
    <alternativeName>
        <fullName evidence="10">Cytochrome c oxidase polypeptide IV</fullName>
    </alternativeName>
</protein>
<organism evidence="12 13">
    <name type="scientific">Janibacter terrae</name>
    <dbReference type="NCBI Taxonomy" id="103817"/>
    <lineage>
        <taxon>Bacteria</taxon>
        <taxon>Bacillati</taxon>
        <taxon>Actinomycetota</taxon>
        <taxon>Actinomycetes</taxon>
        <taxon>Micrococcales</taxon>
        <taxon>Intrasporangiaceae</taxon>
        <taxon>Janibacter</taxon>
    </lineage>
</organism>
<comment type="similarity">
    <text evidence="3 10">Belongs to the cytochrome c oxidase bacterial subunit CtaF family.</text>
</comment>
<feature type="transmembrane region" description="Helical" evidence="11">
    <location>
        <begin position="31"/>
        <end position="52"/>
    </location>
</feature>
<evidence type="ECO:0000256" key="9">
    <source>
        <dbReference type="ARBA" id="ARBA00047816"/>
    </source>
</evidence>
<evidence type="ECO:0000256" key="2">
    <source>
        <dbReference type="ARBA" id="ARBA00004651"/>
    </source>
</evidence>
<comment type="catalytic activity">
    <reaction evidence="9 10">
        <text>4 Fe(II)-[cytochrome c] + O2 + 8 H(+)(in) = 4 Fe(III)-[cytochrome c] + 2 H2O + 4 H(+)(out)</text>
        <dbReference type="Rhea" id="RHEA:11436"/>
        <dbReference type="Rhea" id="RHEA-COMP:10350"/>
        <dbReference type="Rhea" id="RHEA-COMP:14399"/>
        <dbReference type="ChEBI" id="CHEBI:15377"/>
        <dbReference type="ChEBI" id="CHEBI:15378"/>
        <dbReference type="ChEBI" id="CHEBI:15379"/>
        <dbReference type="ChEBI" id="CHEBI:29033"/>
        <dbReference type="ChEBI" id="CHEBI:29034"/>
        <dbReference type="EC" id="7.1.1.9"/>
    </reaction>
</comment>
<reference evidence="12 13" key="1">
    <citation type="submission" date="2022-09" db="EMBL/GenBank/DDBJ databases">
        <title>Complete genome sequence of Janibacter terrae strain COS04-44, PCL-degrading bacteria isolated from oil spilled coast.</title>
        <authorList>
            <person name="Park H."/>
            <person name="Kim J.Y."/>
            <person name="An S.H."/>
            <person name="Lee C.M."/>
            <person name="Weon H.-Y."/>
        </authorList>
    </citation>
    <scope>NUCLEOTIDE SEQUENCE [LARGE SCALE GENOMIC DNA]</scope>
    <source>
        <strain evidence="12 13">COS04-44</strain>
    </source>
</reference>
<keyword evidence="8 10" id="KW-0472">Membrane</keyword>
<keyword evidence="7 11" id="KW-1133">Transmembrane helix</keyword>
<evidence type="ECO:0000256" key="11">
    <source>
        <dbReference type="SAM" id="Phobius"/>
    </source>
</evidence>
<keyword evidence="5 11" id="KW-0812">Transmembrane</keyword>
<evidence type="ECO:0000313" key="12">
    <source>
        <dbReference type="EMBL" id="WWF05192.1"/>
    </source>
</evidence>
<evidence type="ECO:0000256" key="4">
    <source>
        <dbReference type="ARBA" id="ARBA00022475"/>
    </source>
</evidence>
<evidence type="ECO:0000313" key="13">
    <source>
        <dbReference type="Proteomes" id="UP001381003"/>
    </source>
</evidence>